<name>A0A0A9FRQ9_ARUDO</name>
<reference evidence="1" key="2">
    <citation type="journal article" date="2015" name="Data Brief">
        <title>Shoot transcriptome of the giant reed, Arundo donax.</title>
        <authorList>
            <person name="Barrero R.A."/>
            <person name="Guerrero F.D."/>
            <person name="Moolhuijzen P."/>
            <person name="Goolsby J.A."/>
            <person name="Tidwell J."/>
            <person name="Bellgard S.E."/>
            <person name="Bellgard M.I."/>
        </authorList>
    </citation>
    <scope>NUCLEOTIDE SEQUENCE</scope>
    <source>
        <tissue evidence="1">Shoot tissue taken approximately 20 cm above the soil surface</tissue>
    </source>
</reference>
<evidence type="ECO:0000313" key="1">
    <source>
        <dbReference type="EMBL" id="JAE15520.1"/>
    </source>
</evidence>
<proteinExistence type="predicted"/>
<dbReference type="EMBL" id="GBRH01182376">
    <property type="protein sequence ID" value="JAE15520.1"/>
    <property type="molecule type" value="Transcribed_RNA"/>
</dbReference>
<protein>
    <submittedName>
        <fullName evidence="1">Uncharacterized protein</fullName>
    </submittedName>
</protein>
<reference evidence="1" key="1">
    <citation type="submission" date="2014-09" db="EMBL/GenBank/DDBJ databases">
        <authorList>
            <person name="Magalhaes I.L.F."/>
            <person name="Oliveira U."/>
            <person name="Santos F.R."/>
            <person name="Vidigal T.H.D.A."/>
            <person name="Brescovit A.D."/>
            <person name="Santos A.J."/>
        </authorList>
    </citation>
    <scope>NUCLEOTIDE SEQUENCE</scope>
    <source>
        <tissue evidence="1">Shoot tissue taken approximately 20 cm above the soil surface</tissue>
    </source>
</reference>
<organism evidence="1">
    <name type="scientific">Arundo donax</name>
    <name type="common">Giant reed</name>
    <name type="synonym">Donax arundinaceus</name>
    <dbReference type="NCBI Taxonomy" id="35708"/>
    <lineage>
        <taxon>Eukaryota</taxon>
        <taxon>Viridiplantae</taxon>
        <taxon>Streptophyta</taxon>
        <taxon>Embryophyta</taxon>
        <taxon>Tracheophyta</taxon>
        <taxon>Spermatophyta</taxon>
        <taxon>Magnoliopsida</taxon>
        <taxon>Liliopsida</taxon>
        <taxon>Poales</taxon>
        <taxon>Poaceae</taxon>
        <taxon>PACMAD clade</taxon>
        <taxon>Arundinoideae</taxon>
        <taxon>Arundineae</taxon>
        <taxon>Arundo</taxon>
    </lineage>
</organism>
<sequence length="218" mass="23475">MLPSEMQPRLVHLKHSFIVDEGGPKEFICPPMKRAKAGTRGSMQGNSYMGAPGTRHCGDDCMQAMSMGRRMINEGLGWQGDAAAAAARAAAAASTLQELGFWVRGPEPFKVHQISRPIENHLSPVVRQLPSKKINFENRRFLFSNATRDEPKAKRRPSQSPAGLDLKAMAAVSSWPSEGSCVLSPPSSTTFSGCSRPSGSCFAGQRVNLDLSLSICGS</sequence>
<accession>A0A0A9FRQ9</accession>
<dbReference type="AlphaFoldDB" id="A0A0A9FRQ9"/>